<organism evidence="2">
    <name type="scientific">freshwater metagenome</name>
    <dbReference type="NCBI Taxonomy" id="449393"/>
    <lineage>
        <taxon>unclassified sequences</taxon>
        <taxon>metagenomes</taxon>
        <taxon>ecological metagenomes</taxon>
    </lineage>
</organism>
<dbReference type="InterPro" id="IPR021391">
    <property type="entry name" value="DUF3027"/>
</dbReference>
<evidence type="ECO:0000256" key="1">
    <source>
        <dbReference type="SAM" id="MobiDB-lite"/>
    </source>
</evidence>
<dbReference type="Pfam" id="PF11228">
    <property type="entry name" value="DUF3027"/>
    <property type="match status" value="1"/>
</dbReference>
<proteinExistence type="predicted"/>
<sequence length="156" mass="17361">MARIKKLPKFVKLIKPEKVVKAKFDVKAFAEVAAKAAALPDELGQYKNHIEEGEGITTYFWESKKLGYGDWRWAVTVYQHDPASEPSLCEVVMVPGDDALIAPNWVPWAERLADYQALQIELEKQAALDAAEAAVETDSEEELAVADLEEGEDAKN</sequence>
<feature type="compositionally biased region" description="Acidic residues" evidence="1">
    <location>
        <begin position="135"/>
        <end position="156"/>
    </location>
</feature>
<evidence type="ECO:0000313" key="2">
    <source>
        <dbReference type="EMBL" id="CAB4684273.1"/>
    </source>
</evidence>
<reference evidence="2" key="1">
    <citation type="submission" date="2020-05" db="EMBL/GenBank/DDBJ databases">
        <authorList>
            <person name="Chiriac C."/>
            <person name="Salcher M."/>
            <person name="Ghai R."/>
            <person name="Kavagutti S V."/>
        </authorList>
    </citation>
    <scope>NUCLEOTIDE SEQUENCE</scope>
</reference>
<name>A0A6J6NIE5_9ZZZZ</name>
<dbReference type="EMBL" id="CAEZXL010000056">
    <property type="protein sequence ID" value="CAB4684273.1"/>
    <property type="molecule type" value="Genomic_DNA"/>
</dbReference>
<dbReference type="AlphaFoldDB" id="A0A6J6NIE5"/>
<accession>A0A6J6NIE5</accession>
<feature type="region of interest" description="Disordered" evidence="1">
    <location>
        <begin position="131"/>
        <end position="156"/>
    </location>
</feature>
<gene>
    <name evidence="2" type="ORF">UFOPK2373_00442</name>
</gene>
<protein>
    <submittedName>
        <fullName evidence="2">Unannotated protein</fullName>
    </submittedName>
</protein>